<evidence type="ECO:0000313" key="1">
    <source>
        <dbReference type="EMBL" id="AQT69929.1"/>
    </source>
</evidence>
<reference evidence="2" key="1">
    <citation type="submission" date="2017-02" db="EMBL/GenBank/DDBJ databases">
        <title>Comparative genomics and description of representatives of a novel lineage of planctomycetes thriving in anoxic sediments.</title>
        <authorList>
            <person name="Spring S."/>
            <person name="Bunk B."/>
            <person name="Sproer C."/>
        </authorList>
    </citation>
    <scope>NUCLEOTIDE SEQUENCE [LARGE SCALE GENOMIC DNA]</scope>
    <source>
        <strain evidence="2">ST-NAGAB-D1</strain>
    </source>
</reference>
<protein>
    <submittedName>
        <fullName evidence="1">Uncharacterized protein</fullName>
    </submittedName>
</protein>
<evidence type="ECO:0000313" key="2">
    <source>
        <dbReference type="Proteomes" id="UP000189674"/>
    </source>
</evidence>
<proteinExistence type="predicted"/>
<organism evidence="1 2">
    <name type="scientific">Anaerohalosphaera lusitana</name>
    <dbReference type="NCBI Taxonomy" id="1936003"/>
    <lineage>
        <taxon>Bacteria</taxon>
        <taxon>Pseudomonadati</taxon>
        <taxon>Planctomycetota</taxon>
        <taxon>Phycisphaerae</taxon>
        <taxon>Sedimentisphaerales</taxon>
        <taxon>Anaerohalosphaeraceae</taxon>
        <taxon>Anaerohalosphaera</taxon>
    </lineage>
</organism>
<keyword evidence="2" id="KW-1185">Reference proteome</keyword>
<dbReference type="STRING" id="1936003.STSP2_03129"/>
<dbReference type="KEGG" id="alus:STSP2_03129"/>
<name>A0A1U9NPU7_9BACT</name>
<dbReference type="Proteomes" id="UP000189674">
    <property type="component" value="Chromosome"/>
</dbReference>
<accession>A0A1U9NPU7</accession>
<gene>
    <name evidence="1" type="ORF">STSP2_03129</name>
</gene>
<dbReference type="EMBL" id="CP019791">
    <property type="protein sequence ID" value="AQT69929.1"/>
    <property type="molecule type" value="Genomic_DNA"/>
</dbReference>
<sequence length="88" mass="9711">MPVKMLKIENEYDGGLFPVAANISEYEISDEEQAHELLEEIIDSVNPVEGGRLNERAHFALSLRDAGVRGRSFLDAMAEFDSKGQADG</sequence>
<dbReference type="AlphaFoldDB" id="A0A1U9NPU7"/>